<dbReference type="RefSeq" id="WP_057647505.1">
    <property type="nucleotide sequence ID" value="NZ_LLXU01000093.1"/>
</dbReference>
<dbReference type="OrthoDB" id="8858565at2"/>
<dbReference type="AlphaFoldDB" id="A0A0R0AG63"/>
<dbReference type="InterPro" id="IPR018691">
    <property type="entry name" value="DUF2188"/>
</dbReference>
<proteinExistence type="predicted"/>
<reference evidence="1 2" key="1">
    <citation type="submission" date="2015-10" db="EMBL/GenBank/DDBJ databases">
        <title>Genome sequencing and analysis of members of genus Stenotrophomonas.</title>
        <authorList>
            <person name="Patil P.P."/>
            <person name="Midha S."/>
            <person name="Patil P.B."/>
        </authorList>
    </citation>
    <scope>NUCLEOTIDE SEQUENCE [LARGE SCALE GENOMIC DNA]</scope>
    <source>
        <strain evidence="1 2">JCM 16536</strain>
    </source>
</reference>
<dbReference type="Pfam" id="PF09954">
    <property type="entry name" value="DUF2188"/>
    <property type="match status" value="1"/>
</dbReference>
<keyword evidence="2" id="KW-1185">Reference proteome</keyword>
<dbReference type="Proteomes" id="UP000051802">
    <property type="component" value="Unassembled WGS sequence"/>
</dbReference>
<organism evidence="1 2">
    <name type="scientific">Stenotrophomonas panacihumi</name>
    <dbReference type="NCBI Taxonomy" id="676599"/>
    <lineage>
        <taxon>Bacteria</taxon>
        <taxon>Pseudomonadati</taxon>
        <taxon>Pseudomonadota</taxon>
        <taxon>Gammaproteobacteria</taxon>
        <taxon>Lysobacterales</taxon>
        <taxon>Lysobacteraceae</taxon>
        <taxon>Stenotrophomonas</taxon>
    </lineage>
</organism>
<evidence type="ECO:0000313" key="2">
    <source>
        <dbReference type="Proteomes" id="UP000051802"/>
    </source>
</evidence>
<protein>
    <recommendedName>
        <fullName evidence="3">DUF2188 domain-containing protein</fullName>
    </recommendedName>
</protein>
<name>A0A0R0AG63_9GAMM</name>
<dbReference type="STRING" id="676599.ARC20_12455"/>
<accession>A0A0R0AG63</accession>
<dbReference type="EMBL" id="LLXU01000093">
    <property type="protein sequence ID" value="KRG40830.1"/>
    <property type="molecule type" value="Genomic_DNA"/>
</dbReference>
<evidence type="ECO:0000313" key="1">
    <source>
        <dbReference type="EMBL" id="KRG40830.1"/>
    </source>
</evidence>
<comment type="caution">
    <text evidence="1">The sequence shown here is derived from an EMBL/GenBank/DDBJ whole genome shotgun (WGS) entry which is preliminary data.</text>
</comment>
<evidence type="ECO:0008006" key="3">
    <source>
        <dbReference type="Google" id="ProtNLM"/>
    </source>
</evidence>
<sequence length="83" mass="9278">MERKYWYVVMHINGWAVREGDGILAAGAARQFRMQEEALEYARFQARAANRATGGLTGVRIQGSDARWREGWSYGLDPVSASG</sequence>
<gene>
    <name evidence="1" type="ORF">ARC20_12455</name>
</gene>